<dbReference type="EMBL" id="CP009110">
    <property type="protein sequence ID" value="AIJ22057.1"/>
    <property type="molecule type" value="Genomic_DNA"/>
</dbReference>
<dbReference type="STRING" id="1068978.AMETH_1965"/>
<dbReference type="RefSeq" id="WP_017981270.1">
    <property type="nucleotide sequence ID" value="NZ_AQUL01000001.1"/>
</dbReference>
<protein>
    <submittedName>
        <fullName evidence="2">Transcriptional regulator, XRE family</fullName>
    </submittedName>
</protein>
<organism evidence="2 3">
    <name type="scientific">Amycolatopsis methanolica 239</name>
    <dbReference type="NCBI Taxonomy" id="1068978"/>
    <lineage>
        <taxon>Bacteria</taxon>
        <taxon>Bacillati</taxon>
        <taxon>Actinomycetota</taxon>
        <taxon>Actinomycetes</taxon>
        <taxon>Pseudonocardiales</taxon>
        <taxon>Pseudonocardiaceae</taxon>
        <taxon>Amycolatopsis</taxon>
        <taxon>Amycolatopsis methanolica group</taxon>
    </lineage>
</organism>
<dbReference type="Proteomes" id="UP000062973">
    <property type="component" value="Chromosome"/>
</dbReference>
<sequence length="118" mass="13124">MQLDVFLGMRAIERTLGGLEVAIEQLRYTQKMAALDNVTLRAIPKTDDFNPADMGPFVLYEFPVGQPIVYFEPYGSSNFARPQAVPAQVRAVEVLEEMAMSPDEAHRGCHHTNGETTP</sequence>
<keyword evidence="3" id="KW-1185">Reference proteome</keyword>
<dbReference type="Pfam" id="PF19054">
    <property type="entry name" value="DUF5753"/>
    <property type="match status" value="1"/>
</dbReference>
<name>A0A076MWE5_AMYME</name>
<dbReference type="PATRIC" id="fig|1068978.7.peg.2083"/>
<dbReference type="HOGENOM" id="CLU_2068172_0_0_11"/>
<reference evidence="2 3" key="1">
    <citation type="submission" date="2014-07" db="EMBL/GenBank/DDBJ databases">
        <title>Whole Genome Sequence of the Amycolatopsis methanolica 239.</title>
        <authorList>
            <person name="Tang B."/>
        </authorList>
    </citation>
    <scope>NUCLEOTIDE SEQUENCE [LARGE SCALE GENOMIC DNA]</scope>
    <source>
        <strain evidence="2 3">239</strain>
    </source>
</reference>
<proteinExistence type="predicted"/>
<evidence type="ECO:0000313" key="2">
    <source>
        <dbReference type="EMBL" id="AIJ22057.1"/>
    </source>
</evidence>
<evidence type="ECO:0000313" key="3">
    <source>
        <dbReference type="Proteomes" id="UP000062973"/>
    </source>
</evidence>
<dbReference type="eggNOG" id="COG1396">
    <property type="taxonomic scope" value="Bacteria"/>
</dbReference>
<dbReference type="AlphaFoldDB" id="A0A076MWE5"/>
<evidence type="ECO:0000259" key="1">
    <source>
        <dbReference type="Pfam" id="PF19054"/>
    </source>
</evidence>
<dbReference type="InterPro" id="IPR043917">
    <property type="entry name" value="DUF5753"/>
</dbReference>
<dbReference type="KEGG" id="amq:AMETH_1965"/>
<accession>A0A076MWE5</accession>
<dbReference type="OrthoDB" id="2991476at2"/>
<gene>
    <name evidence="2" type="ORF">AMETH_1965</name>
</gene>
<feature type="domain" description="DUF5753" evidence="1">
    <location>
        <begin position="2"/>
        <end position="107"/>
    </location>
</feature>